<dbReference type="CDD" id="cd01948">
    <property type="entry name" value="EAL"/>
    <property type="match status" value="1"/>
</dbReference>
<name>A0A934M9R3_9MICO</name>
<evidence type="ECO:0000313" key="4">
    <source>
        <dbReference type="EMBL" id="MBI9114865.1"/>
    </source>
</evidence>
<dbReference type="SUPFAM" id="SSF141868">
    <property type="entry name" value="EAL domain-like"/>
    <property type="match status" value="1"/>
</dbReference>
<feature type="transmembrane region" description="Helical" evidence="1">
    <location>
        <begin position="201"/>
        <end position="222"/>
    </location>
</feature>
<feature type="transmembrane region" description="Helical" evidence="1">
    <location>
        <begin position="42"/>
        <end position="60"/>
    </location>
</feature>
<evidence type="ECO:0000256" key="1">
    <source>
        <dbReference type="SAM" id="Phobius"/>
    </source>
</evidence>
<keyword evidence="1" id="KW-1133">Transmembrane helix</keyword>
<feature type="transmembrane region" description="Helical" evidence="1">
    <location>
        <begin position="172"/>
        <end position="194"/>
    </location>
</feature>
<gene>
    <name evidence="4" type="ORF">JAV76_07550</name>
</gene>
<dbReference type="InterPro" id="IPR029787">
    <property type="entry name" value="Nucleotide_cyclase"/>
</dbReference>
<keyword evidence="5" id="KW-1185">Reference proteome</keyword>
<proteinExistence type="predicted"/>
<dbReference type="PROSITE" id="PS50887">
    <property type="entry name" value="GGDEF"/>
    <property type="match status" value="1"/>
</dbReference>
<keyword evidence="1" id="KW-0812">Transmembrane</keyword>
<accession>A0A934M9R3</accession>
<organism evidence="4 5">
    <name type="scientific">Sanguibacter suaedae</name>
    <dbReference type="NCBI Taxonomy" id="2795737"/>
    <lineage>
        <taxon>Bacteria</taxon>
        <taxon>Bacillati</taxon>
        <taxon>Actinomycetota</taxon>
        <taxon>Actinomycetes</taxon>
        <taxon>Micrococcales</taxon>
        <taxon>Sanguibacteraceae</taxon>
        <taxon>Sanguibacter</taxon>
    </lineage>
</organism>
<dbReference type="PROSITE" id="PS50883">
    <property type="entry name" value="EAL"/>
    <property type="match status" value="1"/>
</dbReference>
<feature type="transmembrane region" description="Helical" evidence="1">
    <location>
        <begin position="72"/>
        <end position="93"/>
    </location>
</feature>
<dbReference type="EMBL" id="JAEINH010000005">
    <property type="protein sequence ID" value="MBI9114865.1"/>
    <property type="molecule type" value="Genomic_DNA"/>
</dbReference>
<sequence>MQLSARATARRGLVVLMCALLVVYVAFLAVGDLSATGPLVEGTLSLLTQWLPAIVCWTAVTATRFRRAETVLAAAAITANAVGDTWYVVATLLGAEPPFPSPVDLVYLLFYPLMLAAMVVAAKRALPRVTALVWLDATVGSFGAAAVLAVVLDPVLASARTEAGPLAVSVAVAYPMSDLVLVSAIAGIGALAGLRAARSWLLLAVGLLFFAASDVLFALQVAQDTYTMGTVVDAWWPVGLALMALWAVRTMDVEDEHPPEARRTGALTLLSPAVATVAALGVLVAGTRTDLSGLAVALSTVALLLAGARTQVAFVRLAAMADLRRQEAATDPLTGLPNRRSLSADARAELTDGRRRALLLLDLDRFKEVNDSLGHHVGDLMLVQVGARLRRHVGPSDLLARLGGDEFAMLLDDAGVAEALGLADAVHEAVAGTFLVEDTAIHSSVSIGVALFPDDGRDLSTLLRKADIAMYRAKSTGTGVHVYDAVDDVDGAERLRVTEEIRTALTTDQLVLHYQPKVDLVDGRVRGVEALVRWQHPDRGLLPPVEFLGLVEELGLMRSLTDIVLRSALDQASRWRAAGRDLEVAVNLSASGLVDVDLPDRVDAILRERGLPPQVLQLEITEEFLMRDRERARSILARLRATGVQVALDDYGTGFSSLGYLRDLPLDELKLDRSFVAPMVDEPRAAAIVASTIGLAHSLGLRMVAEGIETREVFDALARLGCDQGQGYHMSRPVPAVELEAWLDARWSGGGVDGPRVLGVAPPEV</sequence>
<feature type="domain" description="GGDEF" evidence="3">
    <location>
        <begin position="354"/>
        <end position="488"/>
    </location>
</feature>
<dbReference type="PANTHER" id="PTHR33121">
    <property type="entry name" value="CYCLIC DI-GMP PHOSPHODIESTERASE PDEF"/>
    <property type="match status" value="1"/>
</dbReference>
<dbReference type="InterPro" id="IPR035919">
    <property type="entry name" value="EAL_sf"/>
</dbReference>
<feature type="transmembrane region" description="Helical" evidence="1">
    <location>
        <begin position="105"/>
        <end position="122"/>
    </location>
</feature>
<dbReference type="SUPFAM" id="SSF55073">
    <property type="entry name" value="Nucleotide cyclase"/>
    <property type="match status" value="1"/>
</dbReference>
<dbReference type="InterPro" id="IPR000160">
    <property type="entry name" value="GGDEF_dom"/>
</dbReference>
<dbReference type="SMART" id="SM00052">
    <property type="entry name" value="EAL"/>
    <property type="match status" value="1"/>
</dbReference>
<dbReference type="InterPro" id="IPR043128">
    <property type="entry name" value="Rev_trsase/Diguanyl_cyclase"/>
</dbReference>
<feature type="transmembrane region" description="Helical" evidence="1">
    <location>
        <begin position="12"/>
        <end position="30"/>
    </location>
</feature>
<feature type="transmembrane region" description="Helical" evidence="1">
    <location>
        <begin position="129"/>
        <end position="152"/>
    </location>
</feature>
<dbReference type="PANTHER" id="PTHR33121:SF70">
    <property type="entry name" value="SIGNALING PROTEIN YKOW"/>
    <property type="match status" value="1"/>
</dbReference>
<dbReference type="AlphaFoldDB" id="A0A934M9R3"/>
<feature type="domain" description="EAL" evidence="2">
    <location>
        <begin position="494"/>
        <end position="747"/>
    </location>
</feature>
<evidence type="ECO:0000259" key="2">
    <source>
        <dbReference type="PROSITE" id="PS50883"/>
    </source>
</evidence>
<evidence type="ECO:0000313" key="5">
    <source>
        <dbReference type="Proteomes" id="UP000602087"/>
    </source>
</evidence>
<dbReference type="Proteomes" id="UP000602087">
    <property type="component" value="Unassembled WGS sequence"/>
</dbReference>
<keyword evidence="1" id="KW-0472">Membrane</keyword>
<dbReference type="SMART" id="SM00267">
    <property type="entry name" value="GGDEF"/>
    <property type="match status" value="1"/>
</dbReference>
<dbReference type="NCBIfam" id="TIGR00254">
    <property type="entry name" value="GGDEF"/>
    <property type="match status" value="1"/>
</dbReference>
<dbReference type="Gene3D" id="3.30.70.270">
    <property type="match status" value="1"/>
</dbReference>
<feature type="transmembrane region" description="Helical" evidence="1">
    <location>
        <begin position="291"/>
        <end position="315"/>
    </location>
</feature>
<dbReference type="RefSeq" id="WP_198733431.1">
    <property type="nucleotide sequence ID" value="NZ_JAEINH010000005.1"/>
</dbReference>
<reference evidence="4" key="1">
    <citation type="submission" date="2020-12" db="EMBL/GenBank/DDBJ databases">
        <title>Sanguibacter suaedae sp. nov., isolated from Suaeda aralocaspica.</title>
        <authorList>
            <person name="Ma Q."/>
        </authorList>
    </citation>
    <scope>NUCLEOTIDE SEQUENCE</scope>
    <source>
        <strain evidence="4">YZGR15</strain>
    </source>
</reference>
<dbReference type="GO" id="GO:0071111">
    <property type="term" value="F:cyclic-guanylate-specific phosphodiesterase activity"/>
    <property type="evidence" value="ECO:0007669"/>
    <property type="project" value="InterPro"/>
</dbReference>
<feature type="transmembrane region" description="Helical" evidence="1">
    <location>
        <begin position="264"/>
        <end position="285"/>
    </location>
</feature>
<evidence type="ECO:0000259" key="3">
    <source>
        <dbReference type="PROSITE" id="PS50887"/>
    </source>
</evidence>
<comment type="caution">
    <text evidence="4">The sequence shown here is derived from an EMBL/GenBank/DDBJ whole genome shotgun (WGS) entry which is preliminary data.</text>
</comment>
<dbReference type="InterPro" id="IPR050706">
    <property type="entry name" value="Cyclic-di-GMP_PDE-like"/>
</dbReference>
<protein>
    <submittedName>
        <fullName evidence="4">EAL domain-containing protein</fullName>
    </submittedName>
</protein>
<dbReference type="FunFam" id="3.20.20.450:FF:000001">
    <property type="entry name" value="Cyclic di-GMP phosphodiesterase yahA"/>
    <property type="match status" value="1"/>
</dbReference>
<dbReference type="InterPro" id="IPR001633">
    <property type="entry name" value="EAL_dom"/>
</dbReference>
<dbReference type="Gene3D" id="3.20.20.450">
    <property type="entry name" value="EAL domain"/>
    <property type="match status" value="1"/>
</dbReference>
<dbReference type="CDD" id="cd01949">
    <property type="entry name" value="GGDEF"/>
    <property type="match status" value="1"/>
</dbReference>
<dbReference type="Pfam" id="PF00990">
    <property type="entry name" value="GGDEF"/>
    <property type="match status" value="1"/>
</dbReference>
<dbReference type="Pfam" id="PF00563">
    <property type="entry name" value="EAL"/>
    <property type="match status" value="1"/>
</dbReference>